<reference evidence="2" key="1">
    <citation type="submission" date="2020-10" db="EMBL/GenBank/DDBJ databases">
        <authorList>
            <person name="Gilroy R."/>
        </authorList>
    </citation>
    <scope>NUCLEOTIDE SEQUENCE</scope>
    <source>
        <strain evidence="2">ChiHjej9B8-7071</strain>
    </source>
</reference>
<comment type="caution">
    <text evidence="2">The sequence shown here is derived from an EMBL/GenBank/DDBJ whole genome shotgun (WGS) entry which is preliminary data.</text>
</comment>
<name>A0A9D1D6M1_9FIRM</name>
<dbReference type="AlphaFoldDB" id="A0A9D1D6M1"/>
<evidence type="ECO:0000313" key="2">
    <source>
        <dbReference type="EMBL" id="HIR09117.1"/>
    </source>
</evidence>
<organism evidence="2 3">
    <name type="scientific">Candidatus Avoscillospira stercoripullorum</name>
    <dbReference type="NCBI Taxonomy" id="2840709"/>
    <lineage>
        <taxon>Bacteria</taxon>
        <taxon>Bacillati</taxon>
        <taxon>Bacillota</taxon>
        <taxon>Clostridia</taxon>
        <taxon>Eubacteriales</taxon>
        <taxon>Oscillospiraceae</taxon>
        <taxon>Oscillospiraceae incertae sedis</taxon>
        <taxon>Candidatus Avoscillospira</taxon>
    </lineage>
</organism>
<dbReference type="Proteomes" id="UP000824258">
    <property type="component" value="Unassembled WGS sequence"/>
</dbReference>
<keyword evidence="1" id="KW-0812">Transmembrane</keyword>
<proteinExistence type="predicted"/>
<protein>
    <submittedName>
        <fullName evidence="2">Uncharacterized protein</fullName>
    </submittedName>
</protein>
<gene>
    <name evidence="2" type="ORF">IAA70_01790</name>
</gene>
<keyword evidence="1" id="KW-1133">Transmembrane helix</keyword>
<dbReference type="EMBL" id="DVGD01000050">
    <property type="protein sequence ID" value="HIR09117.1"/>
    <property type="molecule type" value="Genomic_DNA"/>
</dbReference>
<sequence>MDLFAKYLVKMALLIGITLALGLLVGGVVLLLWPEQVLHLLLRAAAVLAITAGICLLVPLRR</sequence>
<evidence type="ECO:0000313" key="3">
    <source>
        <dbReference type="Proteomes" id="UP000824258"/>
    </source>
</evidence>
<feature type="transmembrane region" description="Helical" evidence="1">
    <location>
        <begin position="12"/>
        <end position="34"/>
    </location>
</feature>
<keyword evidence="1" id="KW-0472">Membrane</keyword>
<reference evidence="2" key="2">
    <citation type="journal article" date="2021" name="PeerJ">
        <title>Extensive microbial diversity within the chicken gut microbiome revealed by metagenomics and culture.</title>
        <authorList>
            <person name="Gilroy R."/>
            <person name="Ravi A."/>
            <person name="Getino M."/>
            <person name="Pursley I."/>
            <person name="Horton D.L."/>
            <person name="Alikhan N.F."/>
            <person name="Baker D."/>
            <person name="Gharbi K."/>
            <person name="Hall N."/>
            <person name="Watson M."/>
            <person name="Adriaenssens E.M."/>
            <person name="Foster-Nyarko E."/>
            <person name="Jarju S."/>
            <person name="Secka A."/>
            <person name="Antonio M."/>
            <person name="Oren A."/>
            <person name="Chaudhuri R.R."/>
            <person name="La Ragione R."/>
            <person name="Hildebrand F."/>
            <person name="Pallen M.J."/>
        </authorList>
    </citation>
    <scope>NUCLEOTIDE SEQUENCE</scope>
    <source>
        <strain evidence="2">ChiHjej9B8-7071</strain>
    </source>
</reference>
<accession>A0A9D1D6M1</accession>
<evidence type="ECO:0000256" key="1">
    <source>
        <dbReference type="SAM" id="Phobius"/>
    </source>
</evidence>
<feature type="transmembrane region" description="Helical" evidence="1">
    <location>
        <begin position="40"/>
        <end position="60"/>
    </location>
</feature>